<reference evidence="2 3" key="1">
    <citation type="submission" date="2016-11" db="EMBL/GenBank/DDBJ databases">
        <title>Tenacibaculum sp. LPB0136, isolated from marine environment.</title>
        <authorList>
            <person name="Kim E."/>
            <person name="Yi H."/>
        </authorList>
    </citation>
    <scope>NUCLEOTIDE SEQUENCE [LARGE SCALE GENOMIC DNA]</scope>
    <source>
        <strain evidence="2 3">LPB0136</strain>
    </source>
</reference>
<dbReference type="InterPro" id="IPR025877">
    <property type="entry name" value="MobA-like_NTP_Trfase"/>
</dbReference>
<feature type="domain" description="MobA-like NTP transferase" evidence="1">
    <location>
        <begin position="7"/>
        <end position="165"/>
    </location>
</feature>
<dbReference type="OrthoDB" id="9779263at2"/>
<accession>A0A1L3JK56</accession>
<dbReference type="PANTHER" id="PTHR43777">
    <property type="entry name" value="MOLYBDENUM COFACTOR CYTIDYLYLTRANSFERASE"/>
    <property type="match status" value="1"/>
</dbReference>
<keyword evidence="3" id="KW-1185">Reference proteome</keyword>
<dbReference type="Proteomes" id="UP000181898">
    <property type="component" value="Chromosome"/>
</dbReference>
<dbReference type="InterPro" id="IPR029044">
    <property type="entry name" value="Nucleotide-diphossugar_trans"/>
</dbReference>
<evidence type="ECO:0000313" key="2">
    <source>
        <dbReference type="EMBL" id="APG65482.1"/>
    </source>
</evidence>
<dbReference type="KEGG" id="ten:LPB136_08985"/>
<dbReference type="RefSeq" id="WP_072556006.1">
    <property type="nucleotide sequence ID" value="NZ_CP018155.1"/>
</dbReference>
<sequence length="190" mass="21002">MQKTAILILAAGSSTRMKATKQLLPYKNTTLLGFAIETAQKTTANEVFCVLGHKAEIIKKSIEKQQVETILNPNFKEGLSSSIVAGIHHIFPKNFDTVLIMLADQPKITPVFLNELLKISIKNPSKIIASNYGKNIGVPAIFPKSYFLELLDLKGDKGAKNLLIKMSSKLISIESSNLIDIDTKEDYKKL</sequence>
<protein>
    <recommendedName>
        <fullName evidence="1">MobA-like NTP transferase domain-containing protein</fullName>
    </recommendedName>
</protein>
<evidence type="ECO:0000313" key="3">
    <source>
        <dbReference type="Proteomes" id="UP000181898"/>
    </source>
</evidence>
<dbReference type="GO" id="GO:0016779">
    <property type="term" value="F:nucleotidyltransferase activity"/>
    <property type="evidence" value="ECO:0007669"/>
    <property type="project" value="UniProtKB-ARBA"/>
</dbReference>
<dbReference type="SUPFAM" id="SSF53448">
    <property type="entry name" value="Nucleotide-diphospho-sugar transferases"/>
    <property type="match status" value="1"/>
</dbReference>
<dbReference type="PANTHER" id="PTHR43777:SF1">
    <property type="entry name" value="MOLYBDENUM COFACTOR CYTIDYLYLTRANSFERASE"/>
    <property type="match status" value="1"/>
</dbReference>
<evidence type="ECO:0000259" key="1">
    <source>
        <dbReference type="Pfam" id="PF12804"/>
    </source>
</evidence>
<proteinExistence type="predicted"/>
<dbReference type="EMBL" id="CP018155">
    <property type="protein sequence ID" value="APG65482.1"/>
    <property type="molecule type" value="Genomic_DNA"/>
</dbReference>
<organism evidence="2 3">
    <name type="scientific">Tenacibaculum todarodis</name>
    <dbReference type="NCBI Taxonomy" id="1850252"/>
    <lineage>
        <taxon>Bacteria</taxon>
        <taxon>Pseudomonadati</taxon>
        <taxon>Bacteroidota</taxon>
        <taxon>Flavobacteriia</taxon>
        <taxon>Flavobacteriales</taxon>
        <taxon>Flavobacteriaceae</taxon>
        <taxon>Tenacibaculum</taxon>
    </lineage>
</organism>
<dbReference type="Gene3D" id="3.90.550.10">
    <property type="entry name" value="Spore Coat Polysaccharide Biosynthesis Protein SpsA, Chain A"/>
    <property type="match status" value="1"/>
</dbReference>
<dbReference type="AlphaFoldDB" id="A0A1L3JK56"/>
<dbReference type="Pfam" id="PF12804">
    <property type="entry name" value="NTP_transf_3"/>
    <property type="match status" value="1"/>
</dbReference>
<dbReference type="CDD" id="cd04182">
    <property type="entry name" value="GT_2_like_f"/>
    <property type="match status" value="1"/>
</dbReference>
<gene>
    <name evidence="2" type="ORF">LPB136_08985</name>
</gene>
<name>A0A1L3JK56_9FLAO</name>
<dbReference type="STRING" id="1850252.LPB136_08985"/>